<gene>
    <name evidence="1" type="ORF">LO80_01510</name>
</gene>
<dbReference type="InterPro" id="IPR029058">
    <property type="entry name" value="AB_hydrolase_fold"/>
</dbReference>
<keyword evidence="2" id="KW-1185">Reference proteome</keyword>
<dbReference type="EMBL" id="CP009574">
    <property type="protein sequence ID" value="AIT08781.1"/>
    <property type="molecule type" value="Genomic_DNA"/>
</dbReference>
<dbReference type="SUPFAM" id="SSF53474">
    <property type="entry name" value="alpha/beta-Hydrolases"/>
    <property type="match status" value="1"/>
</dbReference>
<dbReference type="AlphaFoldDB" id="A0A097EMI5"/>
<dbReference type="HOGENOM" id="CLU_268036_0_0_6"/>
<reference evidence="1 2" key="1">
    <citation type="submission" date="2014-10" db="EMBL/GenBank/DDBJ databases">
        <title>Whole genome sequence of Francisella endociliophora strain FSC1006, isolated from a laboratory culture of the marine ciliate Euplotes raikovi.</title>
        <authorList>
            <person name="Granberg M."/>
            <person name="Backman S."/>
            <person name="Lundmark E."/>
            <person name="Nilsson E."/>
            <person name="Karlsson E."/>
            <person name="Thelaus J."/>
            <person name="Ohrman C."/>
            <person name="Larkeryd A."/>
            <person name="Stenberg P."/>
        </authorList>
    </citation>
    <scope>NUCLEOTIDE SEQUENCE [LARGE SCALE GENOMIC DNA]</scope>
    <source>
        <strain evidence="1 2">FSC1006</strain>
    </source>
</reference>
<dbReference type="Gene3D" id="3.40.50.1820">
    <property type="entry name" value="alpha/beta hydrolase"/>
    <property type="match status" value="1"/>
</dbReference>
<organism evidence="1 2">
    <name type="scientific">Candidatus Francisella endociliophora</name>
    <dbReference type="NCBI Taxonomy" id="653937"/>
    <lineage>
        <taxon>Bacteria</taxon>
        <taxon>Pseudomonadati</taxon>
        <taxon>Pseudomonadota</taxon>
        <taxon>Gammaproteobacteria</taxon>
        <taxon>Thiotrichales</taxon>
        <taxon>Francisellaceae</taxon>
        <taxon>Francisella</taxon>
    </lineage>
</organism>
<name>A0A097EMI5_9GAMM</name>
<proteinExistence type="predicted"/>
<accession>A0A097EMI5</accession>
<evidence type="ECO:0000313" key="1">
    <source>
        <dbReference type="EMBL" id="AIT08781.1"/>
    </source>
</evidence>
<evidence type="ECO:0000313" key="2">
    <source>
        <dbReference type="Proteomes" id="UP000029672"/>
    </source>
</evidence>
<dbReference type="RefSeq" id="WP_040007920.1">
    <property type="nucleotide sequence ID" value="NZ_CP009574.1"/>
</dbReference>
<dbReference type="Proteomes" id="UP000029672">
    <property type="component" value="Chromosome"/>
</dbReference>
<dbReference type="OrthoDB" id="7226437at2"/>
<sequence>MSIERHLTLSSQDEQLDLEVVRFDYIGKINNGYSIEFLVYTDYDLANFIGARFDFSYSGEYISGGSIRGFVNEAILGYDFEQARKRYKLVCRSVVGFLEDYYLNKLFSDTSNNDVISNILESLCNTQANFIGPFKPLEIQQSNNQLLNGNVFEFFNYQFNNYGFYIVDDNHPDNDIVKVYSQPSDLTGSKASYDIAKPVNKDAISGVRSFNHHTGKIQPSLDVLGYDIDIGQDANISDSPFGVTQDNAYRVFYDNTFKDNDAAELTKRINLSLNSLNTLSKLTLKNITHREGDVIELTNGAESKKYWVYSSNIKASVEESKHWAIENQLEVIELTNSAWYPPLAPKPTAKIVEGFKYNSQKGLGQYSHLPIKTDIPFNETTEVSFARNVSLSSSKTGGVYSSPQSDSRLVLATSDNNQDFVSIGFSSDVTADEYVSNKNIQDSGIHSAGNVALNFTRTRAGQDYSKVSLQSKATTGKISELSLGGQSTTKHTDDFTRNTFASEYPNLEGIIKRSVNSALDITSGDIELNYGDVESVNITKEYDDKVTDHYKHSTTTNDYIDRYFIKSFSENKQDAQNIDTNFITDFKLSTAKIADKIQTTVSWDTQRPSSNKVELDGKQENLNQQAYSFEKEDSNYTVKIPLDNNTNLTAQASNLDENIKSISIEAQPLSKAKTYGLVVGWDVYGNGSLQINGNDVGITQQKAFVELKDSEPLKLDFTINNQTSSLTVNLCEIKTVKSDLQPLPDADEMTTADDTGIYHKSNLEQHIVYTDKMVASEDNPETDTLTWHETYTSKKYSNANSSKLIGQYKANALLKPKTYFDDSLEKAKNNEASLEASAGRTGAKPIAATGGLDFISTSQNKRPTEDKVLKNMPDRDAAVLCELVYEEAVFEYIVKDSTLIEKSLSKVFYDSSNELDKDIKNILISTKSEETISAMDDYHEYYQPILESYKLVATSSEVGNKDGYYGIAVAYVEDEEIKGIYVINRGTTITVNDISSDLEMTLAKSFPVTRVVKHCVAGIDFAKHLKEKYKDPFMAFTGHSLGGSVTQIQSVYFSDSMAPIGQSKCFEPYGVRSEVAPTFRAVNNGTVYYLTINPEKSIKSMACNLGYDWDCDGWQEIEDVLISKYSGDGNIIDKKIVNYIREGDLVGTIAEPIGINTPLKTGLTNMSVGLLHSVSNYRYQGFEKASGALQINQINIDNVKILQKDGTAEQKKKYKACFSLASNYIEV</sequence>
<protein>
    <submittedName>
        <fullName evidence="1">Uncharacterized protein</fullName>
    </submittedName>
</protein>
<dbReference type="KEGG" id="frf:LO80_01510"/>
<dbReference type="STRING" id="1547445.LO80_01510"/>